<keyword evidence="8" id="KW-0411">Iron-sulfur</keyword>
<dbReference type="InterPro" id="IPR006657">
    <property type="entry name" value="MoPterin_dinucl-bd_dom"/>
</dbReference>
<dbReference type="Pfam" id="PF00384">
    <property type="entry name" value="Molybdopterin"/>
    <property type="match status" value="1"/>
</dbReference>
<evidence type="ECO:0000313" key="10">
    <source>
        <dbReference type="EMBL" id="BDG60050.1"/>
    </source>
</evidence>
<dbReference type="GO" id="GO:0016491">
    <property type="term" value="F:oxidoreductase activity"/>
    <property type="evidence" value="ECO:0007669"/>
    <property type="project" value="UniProtKB-KW"/>
</dbReference>
<protein>
    <submittedName>
        <fullName evidence="10">Molybdopterin oxidoreductase</fullName>
    </submittedName>
</protein>
<keyword evidence="3" id="KW-0500">Molybdenum</keyword>
<keyword evidence="11" id="KW-1185">Reference proteome</keyword>
<dbReference type="Proteomes" id="UP001163687">
    <property type="component" value="Chromosome"/>
</dbReference>
<organism evidence="10 11">
    <name type="scientific">Caldinitratiruptor microaerophilus</name>
    <dbReference type="NCBI Taxonomy" id="671077"/>
    <lineage>
        <taxon>Bacteria</taxon>
        <taxon>Bacillati</taxon>
        <taxon>Bacillota</taxon>
        <taxon>Clostridia</taxon>
        <taxon>Eubacteriales</taxon>
        <taxon>Symbiobacteriaceae</taxon>
        <taxon>Caldinitratiruptor</taxon>
    </lineage>
</organism>
<evidence type="ECO:0000256" key="8">
    <source>
        <dbReference type="ARBA" id="ARBA00023014"/>
    </source>
</evidence>
<evidence type="ECO:0000256" key="4">
    <source>
        <dbReference type="ARBA" id="ARBA00022723"/>
    </source>
</evidence>
<dbReference type="SUPFAM" id="SSF53706">
    <property type="entry name" value="Formate dehydrogenase/DMSO reductase, domains 1-3"/>
    <property type="match status" value="1"/>
</dbReference>
<dbReference type="SUPFAM" id="SSF50692">
    <property type="entry name" value="ADC-like"/>
    <property type="match status" value="1"/>
</dbReference>
<dbReference type="GO" id="GO:0046872">
    <property type="term" value="F:metal ion binding"/>
    <property type="evidence" value="ECO:0007669"/>
    <property type="project" value="UniProtKB-KW"/>
</dbReference>
<dbReference type="Pfam" id="PF01568">
    <property type="entry name" value="Molydop_binding"/>
    <property type="match status" value="1"/>
</dbReference>
<name>A0AA35G7M3_9FIRM</name>
<dbReference type="RefSeq" id="WP_264844119.1">
    <property type="nucleotide sequence ID" value="NZ_AP025628.1"/>
</dbReference>
<dbReference type="SMART" id="SM00926">
    <property type="entry name" value="Molybdop_Fe4S4"/>
    <property type="match status" value="1"/>
</dbReference>
<dbReference type="KEGG" id="cmic:caldi_11400"/>
<keyword evidence="2" id="KW-0004">4Fe-4S</keyword>
<dbReference type="EMBL" id="AP025628">
    <property type="protein sequence ID" value="BDG60050.1"/>
    <property type="molecule type" value="Genomic_DNA"/>
</dbReference>
<evidence type="ECO:0000256" key="1">
    <source>
        <dbReference type="ARBA" id="ARBA00010312"/>
    </source>
</evidence>
<evidence type="ECO:0000256" key="3">
    <source>
        <dbReference type="ARBA" id="ARBA00022505"/>
    </source>
</evidence>
<comment type="similarity">
    <text evidence="1">Belongs to the prokaryotic molybdopterin-containing oxidoreductase family.</text>
</comment>
<dbReference type="Gene3D" id="2.40.40.20">
    <property type="match status" value="1"/>
</dbReference>
<keyword evidence="6" id="KW-0560">Oxidoreductase</keyword>
<dbReference type="PROSITE" id="PS51669">
    <property type="entry name" value="4FE4S_MOW_BIS_MGD"/>
    <property type="match status" value="1"/>
</dbReference>
<dbReference type="GO" id="GO:0043546">
    <property type="term" value="F:molybdopterin cofactor binding"/>
    <property type="evidence" value="ECO:0007669"/>
    <property type="project" value="InterPro"/>
</dbReference>
<dbReference type="Gene3D" id="3.40.228.10">
    <property type="entry name" value="Dimethylsulfoxide Reductase, domain 2"/>
    <property type="match status" value="1"/>
</dbReference>
<dbReference type="PANTHER" id="PTHR43742:SF9">
    <property type="entry name" value="TETRATHIONATE REDUCTASE SUBUNIT A"/>
    <property type="match status" value="1"/>
</dbReference>
<accession>A0AA35G7M3</accession>
<dbReference type="InterPro" id="IPR006311">
    <property type="entry name" value="TAT_signal"/>
</dbReference>
<dbReference type="Pfam" id="PF04879">
    <property type="entry name" value="Molybdop_Fe4S4"/>
    <property type="match status" value="1"/>
</dbReference>
<dbReference type="PANTHER" id="PTHR43742">
    <property type="entry name" value="TRIMETHYLAMINE-N-OXIDE REDUCTASE"/>
    <property type="match status" value="1"/>
</dbReference>
<keyword evidence="5" id="KW-0732">Signal</keyword>
<dbReference type="GO" id="GO:0051539">
    <property type="term" value="F:4 iron, 4 sulfur cluster binding"/>
    <property type="evidence" value="ECO:0007669"/>
    <property type="project" value="UniProtKB-KW"/>
</dbReference>
<dbReference type="InterPro" id="IPR006656">
    <property type="entry name" value="Mopterin_OxRdtase"/>
</dbReference>
<evidence type="ECO:0000313" key="11">
    <source>
        <dbReference type="Proteomes" id="UP001163687"/>
    </source>
</evidence>
<dbReference type="Gene3D" id="3.40.50.740">
    <property type="match status" value="1"/>
</dbReference>
<reference evidence="10" key="1">
    <citation type="submission" date="2022-03" db="EMBL/GenBank/DDBJ databases">
        <title>Complete genome sequence of Caldinitratiruptor microaerophilus.</title>
        <authorList>
            <person name="Mukaiyama R."/>
            <person name="Nishiyama T."/>
            <person name="Ueda K."/>
        </authorList>
    </citation>
    <scope>NUCLEOTIDE SEQUENCE</scope>
    <source>
        <strain evidence="10">JCM 16183</strain>
    </source>
</reference>
<dbReference type="Gene3D" id="3.30.200.210">
    <property type="match status" value="1"/>
</dbReference>
<proteinExistence type="inferred from homology"/>
<sequence>MSGTREKEITRRDFLKAGLLVGGGVFLGSQLGRITELLQKAEAGTLSPAEAYELAQIENQLFTVCLQCNTGCPIKVKILDGVAVKIDGNPLSPWTMHPHLPMKTKMTELATVEGAICPKGQAGIQTVYDPYRIRKVLKRAGRRGENKWMTIDFDQAIREIAEGGYLFKHVPGEENRYVPGLKDVMLPKGVKIPKEMAADAARVGEHKLSLEEFKAKYKDYLQYLIDPDHPDLGLKANQFVFNWGRAKSGRDTLIRRFTAAVGSVNAHGHTTVCQGSLYFTGKAMSEQYAFDPKKGEYSWGGGEKFYWQADIENSEFVLFVGANLFEGNYGPPLRAPGITNGIAEGRLKIAVADPRFSKVAAKAWKWLPIKPGYEAALGLALARWIIENRRFDERFLANANRAAADADGEPSFSNGAWLVKIVDGKPTTFVRASELGLPTQERKAKVGDREVTYTFDPLVVLKDGQPVPFDPTDKENPVEGDVLVSATINGVQVKSAVQVLYDEAASRSIKEWADLCGLREQDIVEVARELTSHGKKAAIDIHRGVSQHTNGFYNVGVFYCVNLLLGNFDWKGGMVKASTYDNVGTKKGKPFNQDAFPGKPTTFGLSIIRHDAKYDKTTLFQGYPAKRPFFPLSSDVYQEVFASIGDGYPYPVKILFQYMGSPVYSLPAGHKVAEILRDVEKLPLFVSSDIVIGETSMFADYIFPDLSYLERWEFQGSHPSNTVKSQPIRQPVIAPLTETVTVYGQDQPISFETMLLALAEKLGLPGFGKDAFGPGRHFTNMDEYYLPMAANVAFGDKEDGSDAVPEASPEEIELFIKARRHLPRTVFDPDRWKAIVGEEHWARTVYVLNRGGRWQDPGKQYDGEKVKNVYGKQINLYQEKTYLVKDSMTGKHLSGIPTFFPPYQDALGNSLLGEENEYPLNLITFRYIQHTKSRTSGNYWVLPLDPEGGLLVSAADAAKLGLRTGDQVKIVSASNPDGVWDFGPGGRKEMIATVKVVQGMRPGVVGFPLGYGHWAYGAWDVIIDGQVVKGDGRRGRGVHGNAAMRVDPHLKNVSLQDLAGGSVVFYDTRVKLVKV</sequence>
<evidence type="ECO:0000256" key="7">
    <source>
        <dbReference type="ARBA" id="ARBA00023004"/>
    </source>
</evidence>
<dbReference type="InterPro" id="IPR037946">
    <property type="entry name" value="MopB_CT_Tetrathionate"/>
</dbReference>
<dbReference type="PROSITE" id="PS51318">
    <property type="entry name" value="TAT"/>
    <property type="match status" value="1"/>
</dbReference>
<dbReference type="AlphaFoldDB" id="A0AA35G7M3"/>
<dbReference type="CDD" id="cd02780">
    <property type="entry name" value="MopB_CT_Tetrathionate_Arsenate-R"/>
    <property type="match status" value="1"/>
</dbReference>
<dbReference type="InterPro" id="IPR006963">
    <property type="entry name" value="Mopterin_OxRdtase_4Fe-4S_dom"/>
</dbReference>
<evidence type="ECO:0000256" key="2">
    <source>
        <dbReference type="ARBA" id="ARBA00022485"/>
    </source>
</evidence>
<keyword evidence="4" id="KW-0479">Metal-binding</keyword>
<dbReference type="InterPro" id="IPR050612">
    <property type="entry name" value="Prok_Mopterin_Oxidored"/>
</dbReference>
<gene>
    <name evidence="10" type="ORF">caldi_11400</name>
</gene>
<evidence type="ECO:0000256" key="6">
    <source>
        <dbReference type="ARBA" id="ARBA00023002"/>
    </source>
</evidence>
<feature type="domain" description="4Fe-4S Mo/W bis-MGD-type" evidence="9">
    <location>
        <begin position="58"/>
        <end position="131"/>
    </location>
</feature>
<evidence type="ECO:0000256" key="5">
    <source>
        <dbReference type="ARBA" id="ARBA00022729"/>
    </source>
</evidence>
<keyword evidence="7" id="KW-0408">Iron</keyword>
<dbReference type="InterPro" id="IPR009010">
    <property type="entry name" value="Asp_de-COase-like_dom_sf"/>
</dbReference>
<evidence type="ECO:0000259" key="9">
    <source>
        <dbReference type="PROSITE" id="PS51669"/>
    </source>
</evidence>